<feature type="region of interest" description="Disordered" evidence="1">
    <location>
        <begin position="59"/>
        <end position="96"/>
    </location>
</feature>
<organism evidence="2 3">
    <name type="scientific">Colletotrichum lupini</name>
    <dbReference type="NCBI Taxonomy" id="145971"/>
    <lineage>
        <taxon>Eukaryota</taxon>
        <taxon>Fungi</taxon>
        <taxon>Dikarya</taxon>
        <taxon>Ascomycota</taxon>
        <taxon>Pezizomycotina</taxon>
        <taxon>Sordariomycetes</taxon>
        <taxon>Hypocreomycetidae</taxon>
        <taxon>Glomerellales</taxon>
        <taxon>Glomerellaceae</taxon>
        <taxon>Colletotrichum</taxon>
        <taxon>Colletotrichum acutatum species complex</taxon>
    </lineage>
</organism>
<gene>
    <name evidence="2" type="ORF">CLUP02_11445</name>
</gene>
<dbReference type="Proteomes" id="UP000830671">
    <property type="component" value="Chromosome 5"/>
</dbReference>
<name>A0A9Q8T0A8_9PEZI</name>
<sequence>MDTETFSKCLKSSTLEFESILLRLILLGHSPQTLIFRHLTSSSTLQVALELPQLTSHLSSHCHPLRPHEAVSPMENSLNPPDEKGNSHSRLRVRSKAAAYGQAQMSEYEGTNKAPGFLSRHIPAATCSHHQSRTSVTPNVVASPKVVTRQGSRKVKCSSTRVASPLPLFVIRTSGDGGREEPHASITSGNCLSLIASPQFVLPLSLYCSPEILFFSSGALPPRWMSLAQNTSNGNPHNLAIQPNKLLRLRGSDFCDLSD</sequence>
<proteinExistence type="predicted"/>
<evidence type="ECO:0000313" key="2">
    <source>
        <dbReference type="EMBL" id="UQC85946.1"/>
    </source>
</evidence>
<dbReference type="RefSeq" id="XP_049147558.1">
    <property type="nucleotide sequence ID" value="XM_049290413.1"/>
</dbReference>
<reference evidence="2" key="1">
    <citation type="journal article" date="2021" name="Mol. Plant Microbe Interact.">
        <title>Complete Genome Sequence of the Plant-Pathogenic Fungus Colletotrichum lupini.</title>
        <authorList>
            <person name="Baroncelli R."/>
            <person name="Pensec F."/>
            <person name="Da Lio D."/>
            <person name="Boufleur T."/>
            <person name="Vicente I."/>
            <person name="Sarrocco S."/>
            <person name="Picot A."/>
            <person name="Baraldi E."/>
            <person name="Sukno S."/>
            <person name="Thon M."/>
            <person name="Le Floch G."/>
        </authorList>
    </citation>
    <scope>NUCLEOTIDE SEQUENCE</scope>
    <source>
        <strain evidence="2">IMI 504893</strain>
    </source>
</reference>
<dbReference type="GeneID" id="73345423"/>
<evidence type="ECO:0000256" key="1">
    <source>
        <dbReference type="SAM" id="MobiDB-lite"/>
    </source>
</evidence>
<dbReference type="AlphaFoldDB" id="A0A9Q8T0A8"/>
<evidence type="ECO:0000313" key="3">
    <source>
        <dbReference type="Proteomes" id="UP000830671"/>
    </source>
</evidence>
<dbReference type="KEGG" id="clup:CLUP02_11445"/>
<accession>A0A9Q8T0A8</accession>
<keyword evidence="3" id="KW-1185">Reference proteome</keyword>
<dbReference type="EMBL" id="CP019477">
    <property type="protein sequence ID" value="UQC85946.1"/>
    <property type="molecule type" value="Genomic_DNA"/>
</dbReference>
<protein>
    <submittedName>
        <fullName evidence="2">Uncharacterized protein</fullName>
    </submittedName>
</protein>